<feature type="coiled-coil region" evidence="19">
    <location>
        <begin position="464"/>
        <end position="491"/>
    </location>
</feature>
<dbReference type="InterPro" id="IPR019821">
    <property type="entry name" value="Kinesin_motor_CS"/>
</dbReference>
<dbReference type="Pfam" id="PF12423">
    <property type="entry name" value="KIF1B"/>
    <property type="match status" value="1"/>
</dbReference>
<dbReference type="InterPro" id="IPR008984">
    <property type="entry name" value="SMAD_FHA_dom_sf"/>
</dbReference>
<keyword evidence="25" id="KW-1185">Reference proteome</keyword>
<dbReference type="InterPro" id="IPR001752">
    <property type="entry name" value="Kinesin_motor_dom"/>
</dbReference>
<comment type="similarity">
    <text evidence="18">Belongs to the TRAFAC class myosin-kinesin ATPase superfamily. Kinesin family.</text>
</comment>
<comment type="caution">
    <text evidence="24">The sequence shown here is derived from an EMBL/GenBank/DDBJ whole genome shotgun (WGS) entry which is preliminary data.</text>
</comment>
<feature type="compositionally biased region" description="Acidic residues" evidence="20">
    <location>
        <begin position="926"/>
        <end position="938"/>
    </location>
</feature>
<dbReference type="PROSITE" id="PS50006">
    <property type="entry name" value="FHA_DOMAIN"/>
    <property type="match status" value="1"/>
</dbReference>
<keyword evidence="12" id="KW-0206">Cytoskeleton</keyword>
<evidence type="ECO:0000256" key="3">
    <source>
        <dbReference type="ARBA" id="ARBA00022490"/>
    </source>
</evidence>
<feature type="domain" description="Kinesin motor" evidence="23">
    <location>
        <begin position="5"/>
        <end position="354"/>
    </location>
</feature>
<dbReference type="PROSITE" id="PS50067">
    <property type="entry name" value="KINESIN_MOTOR_2"/>
    <property type="match status" value="1"/>
</dbReference>
<feature type="compositionally biased region" description="Polar residues" evidence="20">
    <location>
        <begin position="903"/>
        <end position="912"/>
    </location>
</feature>
<evidence type="ECO:0000256" key="7">
    <source>
        <dbReference type="ARBA" id="ARBA00022840"/>
    </source>
</evidence>
<dbReference type="OrthoDB" id="3176171at2759"/>
<keyword evidence="11 18" id="KW-0505">Motor protein</keyword>
<dbReference type="GO" id="GO:0045202">
    <property type="term" value="C:synapse"/>
    <property type="evidence" value="ECO:0007669"/>
    <property type="project" value="UniProtKB-SubCell"/>
</dbReference>
<evidence type="ECO:0000256" key="20">
    <source>
        <dbReference type="SAM" id="MobiDB-lite"/>
    </source>
</evidence>
<dbReference type="InterPro" id="IPR036961">
    <property type="entry name" value="Kinesin_motor_dom_sf"/>
</dbReference>
<dbReference type="SUPFAM" id="SSF52540">
    <property type="entry name" value="P-loop containing nucleoside triphosphate hydrolases"/>
    <property type="match status" value="1"/>
</dbReference>
<dbReference type="CDD" id="cd22726">
    <property type="entry name" value="FHA_KIF1A"/>
    <property type="match status" value="1"/>
</dbReference>
<dbReference type="SMART" id="SM00129">
    <property type="entry name" value="KISc"/>
    <property type="match status" value="1"/>
</dbReference>
<dbReference type="GO" id="GO:0010970">
    <property type="term" value="P:transport along microtubule"/>
    <property type="evidence" value="ECO:0007669"/>
    <property type="project" value="UniProtKB-ARBA"/>
</dbReference>
<sequence>MAGASVKVAVRVRPFNSREMSRESKCIIQMSGSTTTILNPKQPKETPKSFSFDYSYWSHTTPADINYASQKQVYRDIGEEMLQHAFEGYNVCIFAYGQTGAGKSYTMMGKQEKDQQGIIPQLCEDLFSRINDTTNDNMSYSVEVSYMEIYCERVRDLLNPKNKGNLRVREHPLMGPYVEDLSKLAVTSYNDIQDLMDSGNKARTVAATNMNETSSRSHAVFNIIFTQKRHDAETDITTEKVSKISLVDLAGSERADSTGAKGTRLKEGANINKSLTTLGKVISALAEMDSGPNKNKKKKKTDFIPYRDSVLTWLLRENLGGNSRTAMVAALSPADINYDETLSTLRYADRAKQIRCNAVINEDPNNKLIRELKDEVARLRDLLYAQGLGDIIDTHPAAGGSKYVSDFENNNDAGGAELSHRHDNLSTVTNAIAGISPSSSLSALSSRAASVASLHERIMFAPGSEEAIERLKETEKIIAELNETWEEKLRRTEAIRMEREALLAEMGVAMREDGGTLGVFSPKKTPHLVNLNEDPLMSECLLYYIKDGITRVGREDAEKRQDIVLSGHFIKEEHCLFRSDTKTGGEVIVTLEPCEGADTYVNGKKVTEPSILRSGNRIIMGKSHVFRFNHPEQARQERERTPCAETPAEPVDWAFAQRELLEKQGIDMKQEMEQRLQELEDQYRREREEANYLLEQQRLDYESKLEALQKQMDSRYYPEANEEEEEPEDEVQWTEREFELALWAFRKWKWYQFTSLRDLLWGNAIFLKEANAISVELKKKVQFQFVLLTDTLYSPLPPDLLPPDAAKDREKRPFPRTIVAVEVQDQKNGATHYWTLEKLRQRLDLMREMYDRAAEVPSSVIEDCDNVVTGGDPFYDRFPWFRLVGSSPLFNTCMSERMADLTPSPTFSNPDSDITEPADEQHQGQEEEEEEEEEDLEEDIFPECPLCDGRDPFYDRFPLFSLVGRAFVYLSNLLYPVPLVHRVAIVSEKGEVKGFLRVAVQAISADEEAPDYGSGVRQSGTAKISFDDQHFEKSESCPAVGMSRSGTSQEELRIVEGQGQVSDVGPSADEVNNNTCAVTPEDLLLDSPEKPAPDGPLEVALDHLKLGSIFTFRVTVLQASSISAEYADIFCQFNFIHRHDEAFSTEPLKNTGRGPPLGFYHVQNIAVEVTKSFIEYIKSQPIVFEVFGHYQQHPFPPLCKDVLSPLRPSRRHFPRVMPLSKPVPATKLSTMTRPSAGPCQCKYDLMVFFEICELEANGDYIPAVVDHRGGMPCHGTFLLHQGIQRRISVTLVHETGSLIRWKEVRELVVGRIRNTPEADESLIDPNILSLNILSSGYIHPSQDDRTFYQFEAAWDSSMHNSLLLNRVTPYREKIYITLSAYIEASTLMENCTQPAVITKDFCMVFYSRDAKLPASRSIRNLFGSGSLRASESNRVTGVYELSLCRVADAGSPGMQRRRRRVLDTSVAYVRGEENLAGWRPRSDSLILDHQWELEKLSLLQEVEKTRHYLLLREKLETTQRLGMETLSPCSSEDSESRSTSCISSPLSADGAPEGRTSPPETPSERQKELAVKCLRLLTHTFNREYSHSHVCISASESKLSEMSVTLMRDPSMPALGVTTLTPSSTCPSLVEGCYNAMEVRPPQVSSRAESPDLETVVEGEQKKSPARRPEEEKEPQRLLVPDIQEIRVSPIVSKKGYLHFLEPHTNGWVKRFVVVRRPYVYIYNSDKDAVERAILNLSKAQVEYSEDQQAMLKQTPNTFAVCTEHRGILLQASSDKDMHDWLYAFNPLLAGSIRSKLSRRRTAQMRI</sequence>
<dbReference type="SUPFAM" id="SSF50729">
    <property type="entry name" value="PH domain-like"/>
    <property type="match status" value="1"/>
</dbReference>
<dbReference type="Pfam" id="PF12473">
    <property type="entry name" value="DUF3694"/>
    <property type="match status" value="1"/>
</dbReference>
<evidence type="ECO:0000256" key="14">
    <source>
        <dbReference type="ARBA" id="ARBA00023329"/>
    </source>
</evidence>
<keyword evidence="5" id="KW-0493">Microtubule</keyword>
<evidence type="ECO:0000256" key="17">
    <source>
        <dbReference type="ARBA" id="ARBA00066390"/>
    </source>
</evidence>
<dbReference type="Gene3D" id="2.30.29.30">
    <property type="entry name" value="Pleckstrin-homology domain (PH domain)/Phosphotyrosine-binding domain (PTB)"/>
    <property type="match status" value="1"/>
</dbReference>
<evidence type="ECO:0000256" key="13">
    <source>
        <dbReference type="ARBA" id="ARBA00023235"/>
    </source>
</evidence>
<dbReference type="GO" id="GO:0005524">
    <property type="term" value="F:ATP binding"/>
    <property type="evidence" value="ECO:0007669"/>
    <property type="project" value="UniProtKB-UniRule"/>
</dbReference>
<keyword evidence="3" id="KW-0963">Cytoplasm</keyword>
<protein>
    <recommendedName>
        <fullName evidence="17">plus-end-directed kinesin ATPase</fullName>
        <ecNumber evidence="17">5.6.1.3</ecNumber>
    </recommendedName>
</protein>
<feature type="non-terminal residue" evidence="24">
    <location>
        <position position="1"/>
    </location>
</feature>
<reference evidence="24 25" key="1">
    <citation type="submission" date="2019-09" db="EMBL/GenBank/DDBJ databases">
        <title>Bird 10,000 Genomes (B10K) Project - Family phase.</title>
        <authorList>
            <person name="Zhang G."/>
        </authorList>
    </citation>
    <scope>NUCLEOTIDE SEQUENCE [LARGE SCALE GENOMIC DNA]</scope>
    <source>
        <strain evidence="24">B10K-DU-002-71</strain>
        <tissue evidence="24">Muscle</tissue>
    </source>
</reference>
<feature type="coiled-coil region" evidence="19">
    <location>
        <begin position="662"/>
        <end position="711"/>
    </location>
</feature>
<evidence type="ECO:0000256" key="18">
    <source>
        <dbReference type="PROSITE-ProRule" id="PRU00283"/>
    </source>
</evidence>
<dbReference type="InterPro" id="IPR049779">
    <property type="entry name" value="FHA_KIF1A"/>
</dbReference>
<evidence type="ECO:0000256" key="15">
    <source>
        <dbReference type="ARBA" id="ARBA00034103"/>
    </source>
</evidence>
<dbReference type="PANTHER" id="PTHR47117">
    <property type="entry name" value="STAR-RELATED LIPID TRANSFER PROTEIN 9"/>
    <property type="match status" value="1"/>
</dbReference>
<dbReference type="SMART" id="SM00233">
    <property type="entry name" value="PH"/>
    <property type="match status" value="1"/>
</dbReference>
<dbReference type="InterPro" id="IPR032405">
    <property type="entry name" value="Kinesin_assoc"/>
</dbReference>
<evidence type="ECO:0000256" key="19">
    <source>
        <dbReference type="SAM" id="Coils"/>
    </source>
</evidence>
<evidence type="ECO:0000256" key="4">
    <source>
        <dbReference type="ARBA" id="ARBA00022553"/>
    </source>
</evidence>
<dbReference type="Gene3D" id="3.40.850.10">
    <property type="entry name" value="Kinesin motor domain"/>
    <property type="match status" value="1"/>
</dbReference>
<dbReference type="FunFam" id="2.30.29.30:FF:000023">
    <property type="entry name" value="Kinesin family member 1B"/>
    <property type="match status" value="1"/>
</dbReference>
<dbReference type="Pfam" id="PF00225">
    <property type="entry name" value="Kinesin"/>
    <property type="match status" value="1"/>
</dbReference>
<dbReference type="FunFam" id="3.40.850.10:FF:000004">
    <property type="entry name" value="Kinesin-like protein isoform 2"/>
    <property type="match status" value="1"/>
</dbReference>
<dbReference type="InterPro" id="IPR049780">
    <property type="entry name" value="PH_KIFIA_KIFIB"/>
</dbReference>
<dbReference type="EC" id="5.6.1.3" evidence="17"/>
<evidence type="ECO:0000256" key="16">
    <source>
        <dbReference type="ARBA" id="ARBA00050273"/>
    </source>
</evidence>
<keyword evidence="14" id="KW-0968">Cytoplasmic vesicle</keyword>
<feature type="region of interest" description="Disordered" evidence="20">
    <location>
        <begin position="1523"/>
        <end position="1567"/>
    </location>
</feature>
<evidence type="ECO:0000259" key="23">
    <source>
        <dbReference type="PROSITE" id="PS50067"/>
    </source>
</evidence>
<evidence type="ECO:0000256" key="10">
    <source>
        <dbReference type="ARBA" id="ARBA00023136"/>
    </source>
</evidence>
<keyword evidence="6 18" id="KW-0547">Nucleotide-binding</keyword>
<keyword evidence="13" id="KW-0413">Isomerase</keyword>
<feature type="compositionally biased region" description="Low complexity" evidence="20">
    <location>
        <begin position="1527"/>
        <end position="1545"/>
    </location>
</feature>
<keyword evidence="10" id="KW-0472">Membrane</keyword>
<evidence type="ECO:0000256" key="9">
    <source>
        <dbReference type="ARBA" id="ARBA00023054"/>
    </source>
</evidence>
<feature type="non-terminal residue" evidence="24">
    <location>
        <position position="1807"/>
    </location>
</feature>
<dbReference type="Gene3D" id="2.60.200.20">
    <property type="match status" value="1"/>
</dbReference>
<dbReference type="InterPro" id="IPR022164">
    <property type="entry name" value="Kinesin-like"/>
</dbReference>
<feature type="domain" description="FHA" evidence="22">
    <location>
        <begin position="550"/>
        <end position="606"/>
    </location>
</feature>
<organism evidence="24 25">
    <name type="scientific">Pomatostomus ruficeps</name>
    <name type="common">Chestnut-crowned babbler</name>
    <dbReference type="NCBI Taxonomy" id="9176"/>
    <lineage>
        <taxon>Eukaryota</taxon>
        <taxon>Metazoa</taxon>
        <taxon>Chordata</taxon>
        <taxon>Craniata</taxon>
        <taxon>Vertebrata</taxon>
        <taxon>Euteleostomi</taxon>
        <taxon>Archelosauria</taxon>
        <taxon>Archosauria</taxon>
        <taxon>Dinosauria</taxon>
        <taxon>Saurischia</taxon>
        <taxon>Theropoda</taxon>
        <taxon>Coelurosauria</taxon>
        <taxon>Aves</taxon>
        <taxon>Neognathae</taxon>
        <taxon>Neoaves</taxon>
        <taxon>Telluraves</taxon>
        <taxon>Australaves</taxon>
        <taxon>Passeriformes</taxon>
        <taxon>Sylvioidea</taxon>
        <taxon>Timaliidae</taxon>
        <taxon>Pomatostomus</taxon>
    </lineage>
</organism>
<evidence type="ECO:0000256" key="12">
    <source>
        <dbReference type="ARBA" id="ARBA00023212"/>
    </source>
</evidence>
<evidence type="ECO:0000256" key="2">
    <source>
        <dbReference type="ARBA" id="ARBA00004250"/>
    </source>
</evidence>
<dbReference type="SUPFAM" id="SSF49879">
    <property type="entry name" value="SMAD/FHA domain"/>
    <property type="match status" value="1"/>
</dbReference>
<dbReference type="GO" id="GO:0008017">
    <property type="term" value="F:microtubule binding"/>
    <property type="evidence" value="ECO:0007669"/>
    <property type="project" value="InterPro"/>
</dbReference>
<feature type="compositionally biased region" description="Basic and acidic residues" evidence="20">
    <location>
        <begin position="1659"/>
        <end position="1675"/>
    </location>
</feature>
<accession>A0A7L2TA07</accession>
<feature type="binding site" evidence="18">
    <location>
        <begin position="97"/>
        <end position="104"/>
    </location>
    <ligand>
        <name>ATP</name>
        <dbReference type="ChEBI" id="CHEBI:30616"/>
    </ligand>
</feature>
<keyword evidence="9 19" id="KW-0175">Coiled coil</keyword>
<dbReference type="EMBL" id="VYZT01021241">
    <property type="protein sequence ID" value="NXS30038.1"/>
    <property type="molecule type" value="Genomic_DNA"/>
</dbReference>
<dbReference type="SMART" id="SM00240">
    <property type="entry name" value="FHA"/>
    <property type="match status" value="1"/>
</dbReference>
<comment type="subcellular location">
    <subcellularLocation>
        <location evidence="1">Cytoplasm</location>
        <location evidence="1">Cytoskeleton</location>
    </subcellularLocation>
    <subcellularLocation>
        <location evidence="2">Cytoplasmic vesicle</location>
        <location evidence="2">Secretory vesicle membrane</location>
    </subcellularLocation>
    <subcellularLocation>
        <location evidence="15">Synapse</location>
    </subcellularLocation>
</comment>
<evidence type="ECO:0000256" key="5">
    <source>
        <dbReference type="ARBA" id="ARBA00022701"/>
    </source>
</evidence>
<dbReference type="InterPro" id="IPR001849">
    <property type="entry name" value="PH_domain"/>
</dbReference>
<dbReference type="PROSITE" id="PS00411">
    <property type="entry name" value="KINESIN_MOTOR_1"/>
    <property type="match status" value="1"/>
</dbReference>
<evidence type="ECO:0000259" key="21">
    <source>
        <dbReference type="PROSITE" id="PS50003"/>
    </source>
</evidence>
<dbReference type="Pfam" id="PF16183">
    <property type="entry name" value="Kinesin_assoc"/>
    <property type="match status" value="1"/>
</dbReference>
<evidence type="ECO:0000313" key="25">
    <source>
        <dbReference type="Proteomes" id="UP000583496"/>
    </source>
</evidence>
<dbReference type="GO" id="GO:0005874">
    <property type="term" value="C:microtubule"/>
    <property type="evidence" value="ECO:0007669"/>
    <property type="project" value="UniProtKB-KW"/>
</dbReference>
<feature type="domain" description="PH" evidence="21">
    <location>
        <begin position="1691"/>
        <end position="1790"/>
    </location>
</feature>
<comment type="catalytic activity">
    <reaction evidence="16">
        <text>ATP + H2O + a kinesin associated with a microtubule at position (n) = ADP + phosphate a kinesin associated with a microtubule at position (n+1, toward the plus end).</text>
        <dbReference type="EC" id="5.6.1.3"/>
    </reaction>
</comment>
<dbReference type="PROSITE" id="PS50003">
    <property type="entry name" value="PH_DOMAIN"/>
    <property type="match status" value="1"/>
</dbReference>
<keyword evidence="4" id="KW-0597">Phosphoprotein</keyword>
<evidence type="ECO:0000259" key="22">
    <source>
        <dbReference type="PROSITE" id="PS50006"/>
    </source>
</evidence>
<proteinExistence type="inferred from homology"/>
<dbReference type="InterPro" id="IPR000253">
    <property type="entry name" value="FHA_dom"/>
</dbReference>
<evidence type="ECO:0000256" key="11">
    <source>
        <dbReference type="ARBA" id="ARBA00023175"/>
    </source>
</evidence>
<dbReference type="FunFam" id="2.60.200.20:FF:000001">
    <property type="entry name" value="Kinesin family member 1B"/>
    <property type="match status" value="1"/>
</dbReference>
<dbReference type="PANTHER" id="PTHR47117:SF2">
    <property type="entry name" value="KINESIN-LIKE PROTEIN KIF1A ISOFORM X1"/>
    <property type="match status" value="1"/>
</dbReference>
<dbReference type="CDD" id="cd01365">
    <property type="entry name" value="KISc_KIF1A_KIF1B"/>
    <property type="match status" value="1"/>
</dbReference>
<name>A0A7L2TA07_POMRU</name>
<dbReference type="GO" id="GO:0030658">
    <property type="term" value="C:transport vesicle membrane"/>
    <property type="evidence" value="ECO:0007669"/>
    <property type="project" value="UniProtKB-SubCell"/>
</dbReference>
<gene>
    <name evidence="24" type="primary">Kif1b_0</name>
    <name evidence="24" type="ORF">POSRUF_R07382</name>
</gene>
<dbReference type="InterPro" id="IPR011993">
    <property type="entry name" value="PH-like_dom_sf"/>
</dbReference>
<dbReference type="Gene3D" id="6.10.250.2520">
    <property type="match status" value="1"/>
</dbReference>
<dbReference type="Pfam" id="PF00169">
    <property type="entry name" value="PH"/>
    <property type="match status" value="1"/>
</dbReference>
<keyword evidence="8" id="KW-0770">Synapse</keyword>
<keyword evidence="7 18" id="KW-0067">ATP-binding</keyword>
<feature type="region of interest" description="Disordered" evidence="20">
    <location>
        <begin position="901"/>
        <end position="938"/>
    </location>
</feature>
<dbReference type="InterPro" id="IPR022140">
    <property type="entry name" value="Kinesin-like_KIF1-typ"/>
</dbReference>
<dbReference type="CDD" id="cd01233">
    <property type="entry name" value="PH_KIFIA_KIFIB"/>
    <property type="match status" value="1"/>
</dbReference>
<evidence type="ECO:0000313" key="24">
    <source>
        <dbReference type="EMBL" id="NXS30038.1"/>
    </source>
</evidence>
<evidence type="ECO:0000256" key="8">
    <source>
        <dbReference type="ARBA" id="ARBA00023018"/>
    </source>
</evidence>
<dbReference type="Proteomes" id="UP000583496">
    <property type="component" value="Unassembled WGS sequence"/>
</dbReference>
<evidence type="ECO:0000256" key="1">
    <source>
        <dbReference type="ARBA" id="ARBA00004245"/>
    </source>
</evidence>
<dbReference type="GO" id="GO:0008574">
    <property type="term" value="F:plus-end-directed microtubule motor activity"/>
    <property type="evidence" value="ECO:0007669"/>
    <property type="project" value="UniProtKB-EC"/>
</dbReference>
<dbReference type="InterPro" id="IPR027417">
    <property type="entry name" value="P-loop_NTPase"/>
</dbReference>
<evidence type="ECO:0000256" key="6">
    <source>
        <dbReference type="ARBA" id="ARBA00022741"/>
    </source>
</evidence>
<feature type="region of interest" description="Disordered" evidence="20">
    <location>
        <begin position="1641"/>
        <end position="1675"/>
    </location>
</feature>
<dbReference type="PRINTS" id="PR00380">
    <property type="entry name" value="KINESINHEAVY"/>
</dbReference>
<dbReference type="Pfam" id="PF00498">
    <property type="entry name" value="FHA"/>
    <property type="match status" value="1"/>
</dbReference>